<dbReference type="AlphaFoldDB" id="E3MQ46"/>
<keyword evidence="3" id="KW-1185">Reference proteome</keyword>
<evidence type="ECO:0000313" key="2">
    <source>
        <dbReference type="EMBL" id="EFP06911.1"/>
    </source>
</evidence>
<gene>
    <name evidence="2" type="ORF">CRE_11169</name>
</gene>
<dbReference type="OrthoDB" id="5842403at2759"/>
<sequence>MSSLGGSLRGSHVREYANRGGCRETREGERGRDEDRRETCEIKMVLSVPPYFSIVTEFVKIISKLSDHFNFPQFNHLNQCSLDFANWLTFDQLLQFKGARFCIHGSSLTNHELNQFLIFWMSSQCHQNLSFLRININDPESSDTILDLPYEIMNSNVERIGILPNNTAISLKGGIDIKRNDWMTGTIKGGLN</sequence>
<dbReference type="InterPro" id="IPR012885">
    <property type="entry name" value="F-box_Sdz-33"/>
</dbReference>
<dbReference type="Pfam" id="PF07735">
    <property type="entry name" value="FBA_2"/>
    <property type="match status" value="1"/>
</dbReference>
<dbReference type="Proteomes" id="UP000008281">
    <property type="component" value="Unassembled WGS sequence"/>
</dbReference>
<dbReference type="EMBL" id="DS268465">
    <property type="protein sequence ID" value="EFP06911.1"/>
    <property type="molecule type" value="Genomic_DNA"/>
</dbReference>
<reference evidence="2" key="1">
    <citation type="submission" date="2007-07" db="EMBL/GenBank/DDBJ databases">
        <title>PCAP assembly of the Caenorhabditis remanei genome.</title>
        <authorList>
            <consortium name="The Caenorhabditis remanei Sequencing Consortium"/>
            <person name="Wilson R.K."/>
        </authorList>
    </citation>
    <scope>NUCLEOTIDE SEQUENCE [LARGE SCALE GENOMIC DNA]</scope>
    <source>
        <strain evidence="2">PB4641</strain>
    </source>
</reference>
<protein>
    <recommendedName>
        <fullName evidence="1">Sdz-33 F-box domain-containing protein</fullName>
    </recommendedName>
</protein>
<dbReference type="HOGENOM" id="CLU_1416379_0_0_1"/>
<organism evidence="3">
    <name type="scientific">Caenorhabditis remanei</name>
    <name type="common">Caenorhabditis vulgaris</name>
    <dbReference type="NCBI Taxonomy" id="31234"/>
    <lineage>
        <taxon>Eukaryota</taxon>
        <taxon>Metazoa</taxon>
        <taxon>Ecdysozoa</taxon>
        <taxon>Nematoda</taxon>
        <taxon>Chromadorea</taxon>
        <taxon>Rhabditida</taxon>
        <taxon>Rhabditina</taxon>
        <taxon>Rhabditomorpha</taxon>
        <taxon>Rhabditoidea</taxon>
        <taxon>Rhabditidae</taxon>
        <taxon>Peloderinae</taxon>
        <taxon>Caenorhabditis</taxon>
    </lineage>
</organism>
<dbReference type="PANTHER" id="PTHR21503:SF8">
    <property type="entry name" value="F-BOX ASSOCIATED DOMAIN-CONTAINING PROTEIN-RELATED"/>
    <property type="match status" value="1"/>
</dbReference>
<dbReference type="PANTHER" id="PTHR21503">
    <property type="entry name" value="F-BOX-CONTAINING HYPOTHETICAL PROTEIN C.ELEGANS"/>
    <property type="match status" value="1"/>
</dbReference>
<proteinExistence type="predicted"/>
<name>E3MQ46_CAERE</name>
<feature type="domain" description="Sdz-33 F-box" evidence="1">
    <location>
        <begin position="76"/>
        <end position="134"/>
    </location>
</feature>
<dbReference type="InParanoid" id="E3MQ46"/>
<evidence type="ECO:0000259" key="1">
    <source>
        <dbReference type="Pfam" id="PF07735"/>
    </source>
</evidence>
<evidence type="ECO:0000313" key="3">
    <source>
        <dbReference type="Proteomes" id="UP000008281"/>
    </source>
</evidence>
<accession>E3MQ46</accession>